<protein>
    <submittedName>
        <fullName evidence="1">Uncharacterized protein</fullName>
    </submittedName>
</protein>
<dbReference type="Proteomes" id="UP000054532">
    <property type="component" value="Unassembled WGS sequence"/>
</dbReference>
<proteinExistence type="predicted"/>
<gene>
    <name evidence="1" type="ORF">L914_08435</name>
</gene>
<reference evidence="1" key="1">
    <citation type="submission" date="2013-11" db="EMBL/GenBank/DDBJ databases">
        <title>The Genome Sequence of Phytophthora parasitica IAC_01/95.</title>
        <authorList>
            <consortium name="The Broad Institute Genomics Platform"/>
            <person name="Russ C."/>
            <person name="Tyler B."/>
            <person name="Panabieres F."/>
            <person name="Shan W."/>
            <person name="Tripathy S."/>
            <person name="Grunwald N."/>
            <person name="Machado M."/>
            <person name="Johnson C.S."/>
            <person name="Arredondo F."/>
            <person name="Hong C."/>
            <person name="Coffey M."/>
            <person name="Young S.K."/>
            <person name="Zeng Q."/>
            <person name="Gargeya S."/>
            <person name="Fitzgerald M."/>
            <person name="Abouelleil A."/>
            <person name="Alvarado L."/>
            <person name="Chapman S.B."/>
            <person name="Gainer-Dewar J."/>
            <person name="Goldberg J."/>
            <person name="Griggs A."/>
            <person name="Gujja S."/>
            <person name="Hansen M."/>
            <person name="Howarth C."/>
            <person name="Imamovic A."/>
            <person name="Ireland A."/>
            <person name="Larimer J."/>
            <person name="McCowan C."/>
            <person name="Murphy C."/>
            <person name="Pearson M."/>
            <person name="Poon T.W."/>
            <person name="Priest M."/>
            <person name="Roberts A."/>
            <person name="Saif S."/>
            <person name="Shea T."/>
            <person name="Sykes S."/>
            <person name="Wortman J."/>
            <person name="Nusbaum C."/>
            <person name="Birren B."/>
        </authorList>
    </citation>
    <scope>NUCLEOTIDE SEQUENCE [LARGE SCALE GENOMIC DNA]</scope>
    <source>
        <strain evidence="1">IAC_01/95</strain>
    </source>
</reference>
<dbReference type="EMBL" id="KI692804">
    <property type="protein sequence ID" value="ETM46720.1"/>
    <property type="molecule type" value="Genomic_DNA"/>
</dbReference>
<accession>W2NDT6</accession>
<dbReference type="AlphaFoldDB" id="W2NDT6"/>
<sequence length="91" mass="10542">MPPTGIPPYIELYQKLDRQQQSVDELPSRLEERMERVLEKKGVAAGNITREMLRVEIRSLLNEVGLQRSMRVQFPQYRPVGGMDAMVVRES</sequence>
<name>W2NDT6_PHYNI</name>
<organism evidence="1">
    <name type="scientific">Phytophthora nicotianae</name>
    <name type="common">Potato buckeye rot agent</name>
    <name type="synonym">Phytophthora parasitica</name>
    <dbReference type="NCBI Taxonomy" id="4792"/>
    <lineage>
        <taxon>Eukaryota</taxon>
        <taxon>Sar</taxon>
        <taxon>Stramenopiles</taxon>
        <taxon>Oomycota</taxon>
        <taxon>Peronosporomycetes</taxon>
        <taxon>Peronosporales</taxon>
        <taxon>Peronosporaceae</taxon>
        <taxon>Phytophthora</taxon>
    </lineage>
</organism>
<evidence type="ECO:0000313" key="1">
    <source>
        <dbReference type="EMBL" id="ETM46720.1"/>
    </source>
</evidence>